<feature type="domain" description="Kinetochore protein Nuf2 N-terminal" evidence="11">
    <location>
        <begin position="4"/>
        <end position="137"/>
    </location>
</feature>
<keyword evidence="7" id="KW-0131">Cell cycle</keyword>
<proteinExistence type="inferred from homology"/>
<evidence type="ECO:0000256" key="6">
    <source>
        <dbReference type="ARBA" id="ARBA00023054"/>
    </source>
</evidence>
<dbReference type="AlphaFoldDB" id="A0A2Z7AU36"/>
<evidence type="ECO:0000256" key="9">
    <source>
        <dbReference type="SAM" id="Coils"/>
    </source>
</evidence>
<dbReference type="Gene3D" id="1.10.418.60">
    <property type="entry name" value="Ncd80 complex, Nuf2 subunit"/>
    <property type="match status" value="1"/>
</dbReference>
<dbReference type="Pfam" id="PF03800">
    <property type="entry name" value="Nuf2"/>
    <property type="match status" value="1"/>
</dbReference>
<sequence length="440" mass="50022">MSKFEYPKLPRREIIAVLAENQIAAVSEADLLQPDPDLICNVYTHILVHVDALLEDYGQMEFGALEQLENPDTHAHSVQLMNLYNKIRGLVAAINCPKSFTPKDLIKPEPDRTEHFLSALLNFYLHRETKLNLLNPIGNDFNLFEERKLAAEARISQLNAEISECEESTQKELPLVQEVNSKVNELRQTVSSLNTHQRSLKASTKKLKDRAKENDEKISNAEFALAQCVQENANLRSKIVQSPDKLQRAVEEKKLIKIETKDAERAAIQSYRDKTNTVEAYSKACKKLCKHLAQMQAIQEQVNSGKTVEKDVKVLKSKLSDDGVLSKSLEAKLVELQAKVDQSNEIKRQLEKERARNHEEADKELNSVKLEVESNRRALESRQRQVEHVVAEADAVVSKISTVNENDGAKVQELSQKYDQILTEFYRYSKLISNLLNAPE</sequence>
<evidence type="ECO:0000313" key="13">
    <source>
        <dbReference type="Proteomes" id="UP000250235"/>
    </source>
</evidence>
<evidence type="ECO:0000256" key="10">
    <source>
        <dbReference type="SAM" id="MobiDB-lite"/>
    </source>
</evidence>
<gene>
    <name evidence="12" type="ORF">F511_05354</name>
</gene>
<comment type="subcellular location">
    <subcellularLocation>
        <location evidence="1">Chromosome</location>
        <location evidence="1">Centromere</location>
    </subcellularLocation>
</comment>
<evidence type="ECO:0000256" key="3">
    <source>
        <dbReference type="ARBA" id="ARBA00022454"/>
    </source>
</evidence>
<dbReference type="GO" id="GO:0051301">
    <property type="term" value="P:cell division"/>
    <property type="evidence" value="ECO:0007669"/>
    <property type="project" value="UniProtKB-KW"/>
</dbReference>
<feature type="region of interest" description="Disordered" evidence="10">
    <location>
        <begin position="194"/>
        <end position="213"/>
    </location>
</feature>
<dbReference type="Proteomes" id="UP000250235">
    <property type="component" value="Unassembled WGS sequence"/>
</dbReference>
<keyword evidence="8" id="KW-0137">Centromere</keyword>
<evidence type="ECO:0000256" key="8">
    <source>
        <dbReference type="ARBA" id="ARBA00023328"/>
    </source>
</evidence>
<dbReference type="PANTHER" id="PTHR48441:SF1">
    <property type="entry name" value="NT-3"/>
    <property type="match status" value="1"/>
</dbReference>
<feature type="coiled-coil region" evidence="9">
    <location>
        <begin position="326"/>
        <end position="363"/>
    </location>
</feature>
<accession>A0A2Z7AU36</accession>
<keyword evidence="4" id="KW-0132">Cell division</keyword>
<evidence type="ECO:0000256" key="4">
    <source>
        <dbReference type="ARBA" id="ARBA00022618"/>
    </source>
</evidence>
<dbReference type="PANTHER" id="PTHR48441">
    <property type="match status" value="1"/>
</dbReference>
<organism evidence="12 13">
    <name type="scientific">Dorcoceras hygrometricum</name>
    <dbReference type="NCBI Taxonomy" id="472368"/>
    <lineage>
        <taxon>Eukaryota</taxon>
        <taxon>Viridiplantae</taxon>
        <taxon>Streptophyta</taxon>
        <taxon>Embryophyta</taxon>
        <taxon>Tracheophyta</taxon>
        <taxon>Spermatophyta</taxon>
        <taxon>Magnoliopsida</taxon>
        <taxon>eudicotyledons</taxon>
        <taxon>Gunneridae</taxon>
        <taxon>Pentapetalae</taxon>
        <taxon>asterids</taxon>
        <taxon>lamiids</taxon>
        <taxon>Lamiales</taxon>
        <taxon>Gesneriaceae</taxon>
        <taxon>Didymocarpoideae</taxon>
        <taxon>Trichosporeae</taxon>
        <taxon>Loxocarpinae</taxon>
        <taxon>Dorcoceras</taxon>
    </lineage>
</organism>
<evidence type="ECO:0000256" key="7">
    <source>
        <dbReference type="ARBA" id="ARBA00023306"/>
    </source>
</evidence>
<keyword evidence="3" id="KW-0158">Chromosome</keyword>
<keyword evidence="5" id="KW-0498">Mitosis</keyword>
<evidence type="ECO:0000256" key="5">
    <source>
        <dbReference type="ARBA" id="ARBA00022776"/>
    </source>
</evidence>
<reference evidence="12 13" key="1">
    <citation type="journal article" date="2015" name="Proc. Natl. Acad. Sci. U.S.A.">
        <title>The resurrection genome of Boea hygrometrica: A blueprint for survival of dehydration.</title>
        <authorList>
            <person name="Xiao L."/>
            <person name="Yang G."/>
            <person name="Zhang L."/>
            <person name="Yang X."/>
            <person name="Zhao S."/>
            <person name="Ji Z."/>
            <person name="Zhou Q."/>
            <person name="Hu M."/>
            <person name="Wang Y."/>
            <person name="Chen M."/>
            <person name="Xu Y."/>
            <person name="Jin H."/>
            <person name="Xiao X."/>
            <person name="Hu G."/>
            <person name="Bao F."/>
            <person name="Hu Y."/>
            <person name="Wan P."/>
            <person name="Li L."/>
            <person name="Deng X."/>
            <person name="Kuang T."/>
            <person name="Xiang C."/>
            <person name="Zhu J.K."/>
            <person name="Oliver M.J."/>
            <person name="He Y."/>
        </authorList>
    </citation>
    <scope>NUCLEOTIDE SEQUENCE [LARGE SCALE GENOMIC DNA]</scope>
    <source>
        <strain evidence="13">cv. XS01</strain>
    </source>
</reference>
<dbReference type="InterPro" id="IPR005549">
    <property type="entry name" value="Kinetochore_Nuf2_N"/>
</dbReference>
<dbReference type="EMBL" id="KV014110">
    <property type="protein sequence ID" value="KZV22722.1"/>
    <property type="molecule type" value="Genomic_DNA"/>
</dbReference>
<keyword evidence="6 9" id="KW-0175">Coiled coil</keyword>
<comment type="similarity">
    <text evidence="2">Belongs to the NUF2 family.</text>
</comment>
<dbReference type="InterPro" id="IPR038275">
    <property type="entry name" value="Nuf2_N_sf"/>
</dbReference>
<evidence type="ECO:0000259" key="11">
    <source>
        <dbReference type="Pfam" id="PF03800"/>
    </source>
</evidence>
<dbReference type="OrthoDB" id="8194677at2759"/>
<keyword evidence="13" id="KW-1185">Reference proteome</keyword>
<evidence type="ECO:0000313" key="12">
    <source>
        <dbReference type="EMBL" id="KZV22722.1"/>
    </source>
</evidence>
<evidence type="ECO:0000256" key="2">
    <source>
        <dbReference type="ARBA" id="ARBA00005498"/>
    </source>
</evidence>
<protein>
    <recommendedName>
        <fullName evidence="11">Kinetochore protein Nuf2 N-terminal domain-containing protein</fullName>
    </recommendedName>
</protein>
<name>A0A2Z7AU36_9LAMI</name>
<evidence type="ECO:0000256" key="1">
    <source>
        <dbReference type="ARBA" id="ARBA00004584"/>
    </source>
</evidence>
<dbReference type="GO" id="GO:0031262">
    <property type="term" value="C:Ndc80 complex"/>
    <property type="evidence" value="ECO:0007669"/>
    <property type="project" value="InterPro"/>
</dbReference>